<comment type="similarity">
    <text evidence="1 2">Belongs to the Rab GDI family.</text>
</comment>
<dbReference type="PANTHER" id="PTHR11787">
    <property type="entry name" value="RAB GDP-DISSOCIATION INHIBITOR"/>
    <property type="match status" value="1"/>
</dbReference>
<dbReference type="OrthoDB" id="9446342at2759"/>
<dbReference type="SUPFAM" id="SSF51905">
    <property type="entry name" value="FAD/NAD(P)-binding domain"/>
    <property type="match status" value="1"/>
</dbReference>
<evidence type="ECO:0000256" key="1">
    <source>
        <dbReference type="ARBA" id="ARBA00005593"/>
    </source>
</evidence>
<organism evidence="3 4">
    <name type="scientific">Nannochloropsis gaditana</name>
    <dbReference type="NCBI Taxonomy" id="72520"/>
    <lineage>
        <taxon>Eukaryota</taxon>
        <taxon>Sar</taxon>
        <taxon>Stramenopiles</taxon>
        <taxon>Ochrophyta</taxon>
        <taxon>Eustigmatophyceae</taxon>
        <taxon>Eustigmatales</taxon>
        <taxon>Monodopsidaceae</taxon>
        <taxon>Nannochloropsis</taxon>
    </lineage>
</organism>
<evidence type="ECO:0000313" key="3">
    <source>
        <dbReference type="EMBL" id="EWM22291.1"/>
    </source>
</evidence>
<dbReference type="PRINTS" id="PR00891">
    <property type="entry name" value="RABGDIREP"/>
</dbReference>
<accession>W7TPF7</accession>
<reference evidence="3 4" key="1">
    <citation type="journal article" date="2014" name="Mol. Plant">
        <title>Chromosome Scale Genome Assembly and Transcriptome Profiling of Nannochloropsis gaditana in Nitrogen Depletion.</title>
        <authorList>
            <person name="Corteggiani Carpinelli E."/>
            <person name="Telatin A."/>
            <person name="Vitulo N."/>
            <person name="Forcato C."/>
            <person name="D'Angelo M."/>
            <person name="Schiavon R."/>
            <person name="Vezzi A."/>
            <person name="Giacometti G.M."/>
            <person name="Morosinotto T."/>
            <person name="Valle G."/>
        </authorList>
    </citation>
    <scope>NUCLEOTIDE SEQUENCE [LARGE SCALE GENOMIC DNA]</scope>
    <source>
        <strain evidence="3 4">B-31</strain>
    </source>
</reference>
<dbReference type="Pfam" id="PF00996">
    <property type="entry name" value="GDI"/>
    <property type="match status" value="1"/>
</dbReference>
<proteinExistence type="inferred from homology"/>
<evidence type="ECO:0000256" key="2">
    <source>
        <dbReference type="RuleBase" id="RU363124"/>
    </source>
</evidence>
<dbReference type="InterPro" id="IPR018203">
    <property type="entry name" value="GDP_dissociation_inhibitor"/>
</dbReference>
<dbReference type="InterPro" id="IPR036188">
    <property type="entry name" value="FAD/NAD-bd_sf"/>
</dbReference>
<dbReference type="FunFam" id="1.10.405.10:FF:000001">
    <property type="entry name" value="Rab GDP dissociation inhibitor"/>
    <property type="match status" value="1"/>
</dbReference>
<dbReference type="GO" id="GO:0005093">
    <property type="term" value="F:Rab GDP-dissociation inhibitor activity"/>
    <property type="evidence" value="ECO:0007669"/>
    <property type="project" value="InterPro"/>
</dbReference>
<dbReference type="GO" id="GO:0016192">
    <property type="term" value="P:vesicle-mediated transport"/>
    <property type="evidence" value="ECO:0007669"/>
    <property type="project" value="TreeGrafter"/>
</dbReference>
<dbReference type="InterPro" id="IPR000806">
    <property type="entry name" value="RabGDI"/>
</dbReference>
<dbReference type="GO" id="GO:0007264">
    <property type="term" value="P:small GTPase-mediated signal transduction"/>
    <property type="evidence" value="ECO:0007669"/>
    <property type="project" value="InterPro"/>
</dbReference>
<name>W7TPF7_9STRA</name>
<feature type="non-terminal residue" evidence="3">
    <location>
        <position position="177"/>
    </location>
</feature>
<sequence>MACGNLVKILLHTKVTRYLEFKNVDGSYVFRQGKIYKVPATLDEALMTSLIGLFEKRRFRNFLSYLAKYDEKDPSTFGGYDLSRMTMRGLYDKYGLDEGTRTFTGHAMALHLDDSYLERPALETVKAIQLYVYSLERYGKSPYIYPIYGLGGLPEGFSRLCAINGGTFMLDHSVDEI</sequence>
<dbReference type="GO" id="GO:0015031">
    <property type="term" value="P:protein transport"/>
    <property type="evidence" value="ECO:0007669"/>
    <property type="project" value="InterPro"/>
</dbReference>
<keyword evidence="4" id="KW-1185">Reference proteome</keyword>
<dbReference type="GO" id="GO:0005737">
    <property type="term" value="C:cytoplasm"/>
    <property type="evidence" value="ECO:0007669"/>
    <property type="project" value="TreeGrafter"/>
</dbReference>
<dbReference type="AlphaFoldDB" id="W7TPF7"/>
<dbReference type="EMBL" id="AZIL01002219">
    <property type="protein sequence ID" value="EWM22291.1"/>
    <property type="molecule type" value="Genomic_DNA"/>
</dbReference>
<dbReference type="PANTHER" id="PTHR11787:SF8">
    <property type="entry name" value="RAB GDP DISSOCIATION INHIBITOR"/>
    <property type="match status" value="1"/>
</dbReference>
<dbReference type="Gene3D" id="3.30.519.10">
    <property type="entry name" value="Guanine Nucleotide Dissociation Inhibitor, domain 2"/>
    <property type="match status" value="1"/>
</dbReference>
<dbReference type="Proteomes" id="UP000019335">
    <property type="component" value="Unassembled WGS sequence"/>
</dbReference>
<protein>
    <recommendedName>
        <fullName evidence="2">Rab GDP dissociation inhibitor</fullName>
    </recommendedName>
</protein>
<dbReference type="PRINTS" id="PR00892">
    <property type="entry name" value="RABGDI"/>
</dbReference>
<evidence type="ECO:0000313" key="4">
    <source>
        <dbReference type="Proteomes" id="UP000019335"/>
    </source>
</evidence>
<comment type="caution">
    <text evidence="3">The sequence shown here is derived from an EMBL/GenBank/DDBJ whole genome shotgun (WGS) entry which is preliminary data.</text>
</comment>
<dbReference type="Gene3D" id="1.10.405.10">
    <property type="entry name" value="Guanine Nucleotide Dissociation Inhibitor, domain 1"/>
    <property type="match status" value="1"/>
</dbReference>
<gene>
    <name evidence="3" type="primary">GDIC1</name>
    <name evidence="3" type="ORF">Naga_101877g1</name>
</gene>